<comment type="caution">
    <text evidence="2">The sequence shown here is derived from an EMBL/GenBank/DDBJ whole genome shotgun (WGS) entry which is preliminary data.</text>
</comment>
<organism evidence="2 3">
    <name type="scientific">Allacma fusca</name>
    <dbReference type="NCBI Taxonomy" id="39272"/>
    <lineage>
        <taxon>Eukaryota</taxon>
        <taxon>Metazoa</taxon>
        <taxon>Ecdysozoa</taxon>
        <taxon>Arthropoda</taxon>
        <taxon>Hexapoda</taxon>
        <taxon>Collembola</taxon>
        <taxon>Symphypleona</taxon>
        <taxon>Sminthuridae</taxon>
        <taxon>Allacma</taxon>
    </lineage>
</organism>
<sequence>MMDVDVTSTEHSLGKDITNELDGVASYVYNTYNKTVSYIQSEVDDLGMSDHQKIGVILIFIMSVMLLTVSMIFLCCGKKSWCRTWCKEEEKYTVYRKMVEFDHIIALEPPKSDKGKLPI</sequence>
<evidence type="ECO:0000313" key="2">
    <source>
        <dbReference type="EMBL" id="CAG7728947.1"/>
    </source>
</evidence>
<accession>A0A8J2K3S6</accession>
<keyword evidence="1" id="KW-0472">Membrane</keyword>
<protein>
    <submittedName>
        <fullName evidence="2">Uncharacterized protein</fullName>
    </submittedName>
</protein>
<dbReference type="EMBL" id="CAJVCH010170825">
    <property type="protein sequence ID" value="CAG7728947.1"/>
    <property type="molecule type" value="Genomic_DNA"/>
</dbReference>
<keyword evidence="1" id="KW-0812">Transmembrane</keyword>
<feature type="transmembrane region" description="Helical" evidence="1">
    <location>
        <begin position="54"/>
        <end position="75"/>
    </location>
</feature>
<keyword evidence="1" id="KW-1133">Transmembrane helix</keyword>
<keyword evidence="3" id="KW-1185">Reference proteome</keyword>
<proteinExistence type="predicted"/>
<evidence type="ECO:0000313" key="3">
    <source>
        <dbReference type="Proteomes" id="UP000708208"/>
    </source>
</evidence>
<name>A0A8J2K3S6_9HEXA</name>
<gene>
    <name evidence="2" type="ORF">AFUS01_LOCUS17691</name>
</gene>
<dbReference type="AlphaFoldDB" id="A0A8J2K3S6"/>
<evidence type="ECO:0000256" key="1">
    <source>
        <dbReference type="SAM" id="Phobius"/>
    </source>
</evidence>
<reference evidence="2" key="1">
    <citation type="submission" date="2021-06" db="EMBL/GenBank/DDBJ databases">
        <authorList>
            <person name="Hodson N. C."/>
            <person name="Mongue J. A."/>
            <person name="Jaron S. K."/>
        </authorList>
    </citation>
    <scope>NUCLEOTIDE SEQUENCE</scope>
</reference>
<dbReference type="Proteomes" id="UP000708208">
    <property type="component" value="Unassembled WGS sequence"/>
</dbReference>